<sequence length="109" mass="12193">NTRVASHNSRVLVDTACSFSKESKENVVTVADTVRLEDNGVKEAVEDEEDDPWALPQLESQGPRWSELDRVGKVKQVLKRIVMIILLITFLYVFVCSLDVLSSAFQLVG</sequence>
<dbReference type="STRING" id="137246.A0A401TA46"/>
<dbReference type="InterPro" id="IPR003841">
    <property type="entry name" value="Na/Pi_transpt"/>
</dbReference>
<feature type="non-terminal residue" evidence="8">
    <location>
        <position position="109"/>
    </location>
</feature>
<keyword evidence="9" id="KW-1185">Reference proteome</keyword>
<name>A0A401TA46_CHIPU</name>
<gene>
    <name evidence="8" type="ORF">chiPu_0023827</name>
</gene>
<evidence type="ECO:0000313" key="8">
    <source>
        <dbReference type="EMBL" id="GCC39472.1"/>
    </source>
</evidence>
<evidence type="ECO:0000256" key="7">
    <source>
        <dbReference type="SAM" id="Phobius"/>
    </source>
</evidence>
<keyword evidence="3" id="KW-1003">Cell membrane</keyword>
<evidence type="ECO:0000256" key="6">
    <source>
        <dbReference type="ARBA" id="ARBA00023136"/>
    </source>
</evidence>
<dbReference type="GO" id="GO:0030643">
    <property type="term" value="P:intracellular phosphate ion homeostasis"/>
    <property type="evidence" value="ECO:0007669"/>
    <property type="project" value="TreeGrafter"/>
</dbReference>
<dbReference type="GO" id="GO:0031982">
    <property type="term" value="C:vesicle"/>
    <property type="evidence" value="ECO:0007669"/>
    <property type="project" value="TreeGrafter"/>
</dbReference>
<protein>
    <submittedName>
        <fullName evidence="8">Uncharacterized protein</fullName>
    </submittedName>
</protein>
<dbReference type="PANTHER" id="PTHR10010:SF46">
    <property type="entry name" value="SODIUM-DEPENDENT PHOSPHATE TRANSPORT PROTEIN 2B"/>
    <property type="match status" value="1"/>
</dbReference>
<comment type="similarity">
    <text evidence="2">Belongs to the SLC34A transporter family.</text>
</comment>
<dbReference type="EMBL" id="BEZZ01027585">
    <property type="protein sequence ID" value="GCC39472.1"/>
    <property type="molecule type" value="Genomic_DNA"/>
</dbReference>
<dbReference type="GO" id="GO:0005436">
    <property type="term" value="F:sodium:phosphate symporter activity"/>
    <property type="evidence" value="ECO:0007669"/>
    <property type="project" value="InterPro"/>
</dbReference>
<organism evidence="8 9">
    <name type="scientific">Chiloscyllium punctatum</name>
    <name type="common">Brownbanded bambooshark</name>
    <name type="synonym">Hemiscyllium punctatum</name>
    <dbReference type="NCBI Taxonomy" id="137246"/>
    <lineage>
        <taxon>Eukaryota</taxon>
        <taxon>Metazoa</taxon>
        <taxon>Chordata</taxon>
        <taxon>Craniata</taxon>
        <taxon>Vertebrata</taxon>
        <taxon>Chondrichthyes</taxon>
        <taxon>Elasmobranchii</taxon>
        <taxon>Galeomorphii</taxon>
        <taxon>Galeoidea</taxon>
        <taxon>Orectolobiformes</taxon>
        <taxon>Hemiscylliidae</taxon>
        <taxon>Chiloscyllium</taxon>
    </lineage>
</organism>
<evidence type="ECO:0000256" key="5">
    <source>
        <dbReference type="ARBA" id="ARBA00022989"/>
    </source>
</evidence>
<proteinExistence type="inferred from homology"/>
<evidence type="ECO:0000256" key="2">
    <source>
        <dbReference type="ARBA" id="ARBA00005808"/>
    </source>
</evidence>
<dbReference type="PANTHER" id="PTHR10010">
    <property type="entry name" value="SOLUTE CARRIER FAMILY 34 SODIUM PHOSPHATE , MEMBER 2-RELATED"/>
    <property type="match status" value="1"/>
</dbReference>
<dbReference type="GO" id="GO:0005903">
    <property type="term" value="C:brush border"/>
    <property type="evidence" value="ECO:0007669"/>
    <property type="project" value="TreeGrafter"/>
</dbReference>
<feature type="non-terminal residue" evidence="8">
    <location>
        <position position="1"/>
    </location>
</feature>
<evidence type="ECO:0000313" key="9">
    <source>
        <dbReference type="Proteomes" id="UP000287033"/>
    </source>
</evidence>
<keyword evidence="4 7" id="KW-0812">Transmembrane</keyword>
<keyword evidence="6 7" id="KW-0472">Membrane</keyword>
<reference evidence="8 9" key="1">
    <citation type="journal article" date="2018" name="Nat. Ecol. Evol.">
        <title>Shark genomes provide insights into elasmobranch evolution and the origin of vertebrates.</title>
        <authorList>
            <person name="Hara Y"/>
            <person name="Yamaguchi K"/>
            <person name="Onimaru K"/>
            <person name="Kadota M"/>
            <person name="Koyanagi M"/>
            <person name="Keeley SD"/>
            <person name="Tatsumi K"/>
            <person name="Tanaka K"/>
            <person name="Motone F"/>
            <person name="Kageyama Y"/>
            <person name="Nozu R"/>
            <person name="Adachi N"/>
            <person name="Nishimura O"/>
            <person name="Nakagawa R"/>
            <person name="Tanegashima C"/>
            <person name="Kiyatake I"/>
            <person name="Matsumoto R"/>
            <person name="Murakumo K"/>
            <person name="Nishida K"/>
            <person name="Terakita A"/>
            <person name="Kuratani S"/>
            <person name="Sato K"/>
            <person name="Hyodo S Kuraku.S."/>
        </authorList>
    </citation>
    <scope>NUCLEOTIDE SEQUENCE [LARGE SCALE GENOMIC DNA]</scope>
</reference>
<keyword evidence="5 7" id="KW-1133">Transmembrane helix</keyword>
<evidence type="ECO:0000256" key="4">
    <source>
        <dbReference type="ARBA" id="ARBA00022692"/>
    </source>
</evidence>
<feature type="transmembrane region" description="Helical" evidence="7">
    <location>
        <begin position="81"/>
        <end position="105"/>
    </location>
</feature>
<evidence type="ECO:0000256" key="1">
    <source>
        <dbReference type="ARBA" id="ARBA00004424"/>
    </source>
</evidence>
<comment type="caution">
    <text evidence="8">The sequence shown here is derived from an EMBL/GenBank/DDBJ whole genome shotgun (WGS) entry which is preliminary data.</text>
</comment>
<accession>A0A401TA46</accession>
<dbReference type="GO" id="GO:0044341">
    <property type="term" value="P:sodium-dependent phosphate transport"/>
    <property type="evidence" value="ECO:0007669"/>
    <property type="project" value="InterPro"/>
</dbReference>
<dbReference type="OrthoDB" id="5989648at2759"/>
<evidence type="ECO:0000256" key="3">
    <source>
        <dbReference type="ARBA" id="ARBA00022475"/>
    </source>
</evidence>
<dbReference type="GO" id="GO:0016324">
    <property type="term" value="C:apical plasma membrane"/>
    <property type="evidence" value="ECO:0007669"/>
    <property type="project" value="UniProtKB-SubCell"/>
</dbReference>
<comment type="subcellular location">
    <subcellularLocation>
        <location evidence="1">Apical cell membrane</location>
        <topology evidence="1">Multi-pass membrane protein</topology>
    </subcellularLocation>
</comment>
<dbReference type="Proteomes" id="UP000287033">
    <property type="component" value="Unassembled WGS sequence"/>
</dbReference>
<dbReference type="AlphaFoldDB" id="A0A401TA46"/>